<evidence type="ECO:0000256" key="4">
    <source>
        <dbReference type="ARBA" id="ARBA00023136"/>
    </source>
</evidence>
<dbReference type="AlphaFoldDB" id="A0A8H4QJY3"/>
<accession>A0A8H4QJY3</accession>
<dbReference type="GO" id="GO:0016020">
    <property type="term" value="C:membrane"/>
    <property type="evidence" value="ECO:0007669"/>
    <property type="project" value="UniProtKB-SubCell"/>
</dbReference>
<dbReference type="Proteomes" id="UP000521872">
    <property type="component" value="Unassembled WGS sequence"/>
</dbReference>
<organism evidence="7 8">
    <name type="scientific">Agrocybe pediades</name>
    <dbReference type="NCBI Taxonomy" id="84607"/>
    <lineage>
        <taxon>Eukaryota</taxon>
        <taxon>Fungi</taxon>
        <taxon>Dikarya</taxon>
        <taxon>Basidiomycota</taxon>
        <taxon>Agaricomycotina</taxon>
        <taxon>Agaricomycetes</taxon>
        <taxon>Agaricomycetidae</taxon>
        <taxon>Agaricales</taxon>
        <taxon>Agaricineae</taxon>
        <taxon>Strophariaceae</taxon>
        <taxon>Agrocybe</taxon>
    </lineage>
</organism>
<evidence type="ECO:0000256" key="1">
    <source>
        <dbReference type="ARBA" id="ARBA00004141"/>
    </source>
</evidence>
<evidence type="ECO:0000256" key="3">
    <source>
        <dbReference type="ARBA" id="ARBA00022989"/>
    </source>
</evidence>
<feature type="transmembrane region" description="Helical" evidence="5">
    <location>
        <begin position="12"/>
        <end position="33"/>
    </location>
</feature>
<keyword evidence="4 5" id="KW-0472">Membrane</keyword>
<comment type="caution">
    <text evidence="7">The sequence shown here is derived from an EMBL/GenBank/DDBJ whole genome shotgun (WGS) entry which is preliminary data.</text>
</comment>
<feature type="domain" description="MARVEL" evidence="6">
    <location>
        <begin position="9"/>
        <end position="142"/>
    </location>
</feature>
<reference evidence="7 8" key="1">
    <citation type="submission" date="2019-12" db="EMBL/GenBank/DDBJ databases">
        <authorList>
            <person name="Floudas D."/>
            <person name="Bentzer J."/>
            <person name="Ahren D."/>
            <person name="Johansson T."/>
            <person name="Persson P."/>
            <person name="Tunlid A."/>
        </authorList>
    </citation>
    <scope>NUCLEOTIDE SEQUENCE [LARGE SCALE GENOMIC DNA]</scope>
    <source>
        <strain evidence="7 8">CBS 102.39</strain>
    </source>
</reference>
<comment type="subcellular location">
    <subcellularLocation>
        <location evidence="1">Membrane</location>
        <topology evidence="1">Multi-pass membrane protein</topology>
    </subcellularLocation>
</comment>
<evidence type="ECO:0000313" key="7">
    <source>
        <dbReference type="EMBL" id="KAF4612186.1"/>
    </source>
</evidence>
<dbReference type="InterPro" id="IPR008253">
    <property type="entry name" value="Marvel"/>
</dbReference>
<name>A0A8H4QJY3_9AGAR</name>
<dbReference type="Pfam" id="PF01284">
    <property type="entry name" value="MARVEL"/>
    <property type="match status" value="1"/>
</dbReference>
<keyword evidence="2 5" id="KW-0812">Transmembrane</keyword>
<keyword evidence="3 5" id="KW-1133">Transmembrane helix</keyword>
<protein>
    <recommendedName>
        <fullName evidence="6">MARVEL domain-containing protein</fullName>
    </recommendedName>
</protein>
<gene>
    <name evidence="7" type="ORF">D9613_004567</name>
</gene>
<feature type="transmembrane region" description="Helical" evidence="5">
    <location>
        <begin position="53"/>
        <end position="75"/>
    </location>
</feature>
<proteinExistence type="predicted"/>
<evidence type="ECO:0000313" key="8">
    <source>
        <dbReference type="Proteomes" id="UP000521872"/>
    </source>
</evidence>
<keyword evidence="8" id="KW-1185">Reference proteome</keyword>
<dbReference type="EMBL" id="JAACJL010000057">
    <property type="protein sequence ID" value="KAF4612186.1"/>
    <property type="molecule type" value="Genomic_DNA"/>
</dbReference>
<sequence length="168" mass="18487">MSFGSVVRRGHPILFSLLILFSIIEMCIAAWLTAKYNSNHNFNTSGERARVRYILFASIWTILFGFSYLILFLVAAGSALASIASHFVFLAITWVVWLAAAAAITQTLGGALNCKTNIVFVYCGQLNALEGFAWLIWVWVTIMLIVVLVRGITSAKQGDGYRGSLADE</sequence>
<evidence type="ECO:0000256" key="5">
    <source>
        <dbReference type="SAM" id="Phobius"/>
    </source>
</evidence>
<evidence type="ECO:0000259" key="6">
    <source>
        <dbReference type="Pfam" id="PF01284"/>
    </source>
</evidence>
<feature type="transmembrane region" description="Helical" evidence="5">
    <location>
        <begin position="132"/>
        <end position="152"/>
    </location>
</feature>
<feature type="transmembrane region" description="Helical" evidence="5">
    <location>
        <begin position="87"/>
        <end position="112"/>
    </location>
</feature>
<evidence type="ECO:0000256" key="2">
    <source>
        <dbReference type="ARBA" id="ARBA00022692"/>
    </source>
</evidence>